<dbReference type="RefSeq" id="WP_177181074.1">
    <property type="nucleotide sequence ID" value="NZ_FNZR01000003.1"/>
</dbReference>
<organism evidence="1 2">
    <name type="scientific">Parapedobacter koreensis</name>
    <dbReference type="NCBI Taxonomy" id="332977"/>
    <lineage>
        <taxon>Bacteria</taxon>
        <taxon>Pseudomonadati</taxon>
        <taxon>Bacteroidota</taxon>
        <taxon>Sphingobacteriia</taxon>
        <taxon>Sphingobacteriales</taxon>
        <taxon>Sphingobacteriaceae</taxon>
        <taxon>Parapedobacter</taxon>
    </lineage>
</organism>
<keyword evidence="2" id="KW-1185">Reference proteome</keyword>
<dbReference type="EMBL" id="FNZR01000003">
    <property type="protein sequence ID" value="SEL09235.1"/>
    <property type="molecule type" value="Genomic_DNA"/>
</dbReference>
<dbReference type="AlphaFoldDB" id="A0A1H7MEV5"/>
<accession>A0A1H7MEV5</accession>
<gene>
    <name evidence="1" type="ORF">SAMN05421740_103471</name>
</gene>
<evidence type="ECO:0000313" key="2">
    <source>
        <dbReference type="Proteomes" id="UP000198916"/>
    </source>
</evidence>
<proteinExistence type="predicted"/>
<evidence type="ECO:0000313" key="1">
    <source>
        <dbReference type="EMBL" id="SEL09235.1"/>
    </source>
</evidence>
<dbReference type="STRING" id="332977.SAMN05421740_103471"/>
<protein>
    <submittedName>
        <fullName evidence="1">Uncharacterized protein</fullName>
    </submittedName>
</protein>
<dbReference type="Proteomes" id="UP000198916">
    <property type="component" value="Unassembled WGS sequence"/>
</dbReference>
<reference evidence="2" key="1">
    <citation type="submission" date="2016-10" db="EMBL/GenBank/DDBJ databases">
        <authorList>
            <person name="Varghese N."/>
            <person name="Submissions S."/>
        </authorList>
    </citation>
    <scope>NUCLEOTIDE SEQUENCE [LARGE SCALE GENOMIC DNA]</scope>
    <source>
        <strain evidence="2">Jip14</strain>
    </source>
</reference>
<sequence>MKTKRTIASKPIQPIHDRRDDGHLVSKAWKISTSNLFKSIAKNPV</sequence>
<name>A0A1H7MEV5_9SPHI</name>